<evidence type="ECO:0000256" key="4">
    <source>
        <dbReference type="ARBA" id="ARBA00022729"/>
    </source>
</evidence>
<dbReference type="InterPro" id="IPR006170">
    <property type="entry name" value="PBP/GOBP"/>
</dbReference>
<protein>
    <submittedName>
        <fullName evidence="6">Odorant-binding protein 22</fullName>
    </submittedName>
</protein>
<gene>
    <name evidence="6" type="primary">OBP22</name>
</gene>
<proteinExistence type="evidence at transcript level"/>
<keyword evidence="3" id="KW-0964">Secreted</keyword>
<evidence type="ECO:0000256" key="2">
    <source>
        <dbReference type="ARBA" id="ARBA00008098"/>
    </source>
</evidence>
<evidence type="ECO:0000313" key="6">
    <source>
        <dbReference type="EMBL" id="AYN07362.1"/>
    </source>
</evidence>
<feature type="chain" id="PRO_5018226543" evidence="5">
    <location>
        <begin position="20"/>
        <end position="147"/>
    </location>
</feature>
<dbReference type="EMBL" id="MG719278">
    <property type="protein sequence ID" value="AYN07362.1"/>
    <property type="molecule type" value="mRNA"/>
</dbReference>
<dbReference type="GO" id="GO:0007608">
    <property type="term" value="P:sensory perception of smell"/>
    <property type="evidence" value="ECO:0007669"/>
    <property type="project" value="TreeGrafter"/>
</dbReference>
<evidence type="ECO:0000256" key="3">
    <source>
        <dbReference type="ARBA" id="ARBA00022525"/>
    </source>
</evidence>
<sequence>MSREHLVFIIVCLATLASAALDPPHKILEYVGQCSRKNNITMQKLMELAGKHIIPTEENAKCFVECFMERMKMIEDDKINPQRTQEILKKKMANKQKPEYIEKMLEITEICSNEVTKPEEKCELGVAMMACMMTHSEELGLAPMKLV</sequence>
<reference evidence="6" key="1">
    <citation type="submission" date="2017-12" db="EMBL/GenBank/DDBJ databases">
        <authorList>
            <person name="Song Y."/>
        </authorList>
    </citation>
    <scope>NUCLEOTIDE SEQUENCE</scope>
    <source>
        <tissue evidence="6">Antennae</tissue>
    </source>
</reference>
<dbReference type="InterPro" id="IPR036728">
    <property type="entry name" value="PBP_GOBP_sf"/>
</dbReference>
<dbReference type="PANTHER" id="PTHR11857:SF43">
    <property type="entry name" value="GEO07291P1-RELATED"/>
    <property type="match status" value="1"/>
</dbReference>
<dbReference type="AlphaFoldDB" id="A0A3G2GRT5"/>
<dbReference type="GO" id="GO:0005615">
    <property type="term" value="C:extracellular space"/>
    <property type="evidence" value="ECO:0007669"/>
    <property type="project" value="TreeGrafter"/>
</dbReference>
<name>A0A3G2GRT5_9HEMI</name>
<dbReference type="Pfam" id="PF01395">
    <property type="entry name" value="PBP_GOBP"/>
    <property type="match status" value="1"/>
</dbReference>
<accession>A0A3G2GRT5</accession>
<keyword evidence="4 5" id="KW-0732">Signal</keyword>
<evidence type="ECO:0000256" key="5">
    <source>
        <dbReference type="SAM" id="SignalP"/>
    </source>
</evidence>
<dbReference type="CDD" id="cd23992">
    <property type="entry name" value="PBP_GOBP"/>
    <property type="match status" value="1"/>
</dbReference>
<dbReference type="GO" id="GO:0005549">
    <property type="term" value="F:odorant binding"/>
    <property type="evidence" value="ECO:0007669"/>
    <property type="project" value="InterPro"/>
</dbReference>
<comment type="similarity">
    <text evidence="2">Belongs to the PBP/GOBP family.</text>
</comment>
<comment type="subcellular location">
    <subcellularLocation>
        <location evidence="1">Secreted</location>
    </subcellularLocation>
</comment>
<evidence type="ECO:0000256" key="1">
    <source>
        <dbReference type="ARBA" id="ARBA00004613"/>
    </source>
</evidence>
<dbReference type="PANTHER" id="PTHR11857">
    <property type="entry name" value="ODORANT BINDING PROTEIN-RELATED"/>
    <property type="match status" value="1"/>
</dbReference>
<dbReference type="Gene3D" id="1.10.238.20">
    <property type="entry name" value="Pheromone/general odorant binding protein domain"/>
    <property type="match status" value="1"/>
</dbReference>
<feature type="signal peptide" evidence="5">
    <location>
        <begin position="1"/>
        <end position="19"/>
    </location>
</feature>
<dbReference type="SUPFAM" id="SSF47565">
    <property type="entry name" value="Insect pheromone/odorant-binding proteins"/>
    <property type="match status" value="1"/>
</dbReference>
<organism evidence="6">
    <name type="scientific">Yemma signatus</name>
    <dbReference type="NCBI Taxonomy" id="300820"/>
    <lineage>
        <taxon>Eukaryota</taxon>
        <taxon>Metazoa</taxon>
        <taxon>Ecdysozoa</taxon>
        <taxon>Arthropoda</taxon>
        <taxon>Hexapoda</taxon>
        <taxon>Insecta</taxon>
        <taxon>Pterygota</taxon>
        <taxon>Neoptera</taxon>
        <taxon>Paraneoptera</taxon>
        <taxon>Hemiptera</taxon>
        <taxon>Heteroptera</taxon>
        <taxon>Panheteroptera</taxon>
        <taxon>Pentatomomorpha</taxon>
        <taxon>Lygaeoidea</taxon>
        <taxon>Berytidae</taxon>
        <taxon>Yemma</taxon>
    </lineage>
</organism>